<dbReference type="Gene3D" id="2.60.40.2850">
    <property type="match status" value="1"/>
</dbReference>
<evidence type="ECO:0000256" key="1">
    <source>
        <dbReference type="SAM" id="SignalP"/>
    </source>
</evidence>
<dbReference type="AlphaFoldDB" id="A0AAX2CFE9"/>
<dbReference type="RefSeq" id="WP_012093884.1">
    <property type="nucleotide sequence ID" value="NZ_CP024101.1"/>
</dbReference>
<reference evidence="2 3" key="1">
    <citation type="submission" date="2016-08" db="EMBL/GenBank/DDBJ databases">
        <authorList>
            <person name="Loux V."/>
            <person name="Rue O."/>
        </authorList>
    </citation>
    <scope>NUCLEOTIDE SEQUENCE [LARGE SCALE GENOMIC DNA]</scope>
    <source>
        <strain evidence="2 3">AFSSA_08CEB44bac</strain>
    </source>
</reference>
<feature type="chain" id="PRO_5043679391" description="Lactococcin 972 family bacteriocin" evidence="1">
    <location>
        <begin position="25"/>
        <end position="128"/>
    </location>
</feature>
<evidence type="ECO:0008006" key="4">
    <source>
        <dbReference type="Google" id="ProtNLM"/>
    </source>
</evidence>
<keyword evidence="1" id="KW-0732">Signal</keyword>
<accession>A0AAX2CFE9</accession>
<evidence type="ECO:0000313" key="3">
    <source>
        <dbReference type="Proteomes" id="UP000242164"/>
    </source>
</evidence>
<dbReference type="GeneID" id="33896734"/>
<sequence length="128" mass="13754">MFKKVAIGTLAAGFALLGAGGALAAEQSFGKYEIVKANDQLTASYVQDENSTVKSVTSGKVDGGYWIRGKKDKNVYSSYKHYSAQGHASVVNGKGDYKSGGWKAKNVFSTAQLPWTSEGTNKAYYDHK</sequence>
<evidence type="ECO:0000313" key="2">
    <source>
        <dbReference type="EMBL" id="SCL89394.1"/>
    </source>
</evidence>
<name>A0AAX2CFE9_9BACI</name>
<organism evidence="2 3">
    <name type="scientific">Bacillus cytotoxicus</name>
    <dbReference type="NCBI Taxonomy" id="580165"/>
    <lineage>
        <taxon>Bacteria</taxon>
        <taxon>Bacillati</taxon>
        <taxon>Bacillota</taxon>
        <taxon>Bacilli</taxon>
        <taxon>Bacillales</taxon>
        <taxon>Bacillaceae</taxon>
        <taxon>Bacillus</taxon>
        <taxon>Bacillus cereus group</taxon>
    </lineage>
</organism>
<dbReference type="EMBL" id="FMIK01000020">
    <property type="protein sequence ID" value="SCL89394.1"/>
    <property type="molecule type" value="Genomic_DNA"/>
</dbReference>
<proteinExistence type="predicted"/>
<gene>
    <name evidence="2" type="ORF">BCB44BAC_01521</name>
</gene>
<feature type="signal peptide" evidence="1">
    <location>
        <begin position="1"/>
        <end position="24"/>
    </location>
</feature>
<comment type="caution">
    <text evidence="2">The sequence shown here is derived from an EMBL/GenBank/DDBJ whole genome shotgun (WGS) entry which is preliminary data.</text>
</comment>
<dbReference type="Proteomes" id="UP000242164">
    <property type="component" value="Unassembled WGS sequence"/>
</dbReference>
<protein>
    <recommendedName>
        <fullName evidence="4">Lactococcin 972 family bacteriocin</fullName>
    </recommendedName>
</protein>